<accession>A0AAE0G0I8</accession>
<feature type="compositionally biased region" description="Basic and acidic residues" evidence="2">
    <location>
        <begin position="235"/>
        <end position="273"/>
    </location>
</feature>
<dbReference type="AlphaFoldDB" id="A0AAE0G0I8"/>
<dbReference type="Proteomes" id="UP001190700">
    <property type="component" value="Unassembled WGS sequence"/>
</dbReference>
<feature type="region of interest" description="Disordered" evidence="2">
    <location>
        <begin position="235"/>
        <end position="287"/>
    </location>
</feature>
<keyword evidence="5" id="KW-1185">Reference proteome</keyword>
<organism evidence="4 5">
    <name type="scientific">Cymbomonas tetramitiformis</name>
    <dbReference type="NCBI Taxonomy" id="36881"/>
    <lineage>
        <taxon>Eukaryota</taxon>
        <taxon>Viridiplantae</taxon>
        <taxon>Chlorophyta</taxon>
        <taxon>Pyramimonadophyceae</taxon>
        <taxon>Pyramimonadales</taxon>
        <taxon>Pyramimonadaceae</taxon>
        <taxon>Cymbomonas</taxon>
    </lineage>
</organism>
<feature type="compositionally biased region" description="Acidic residues" evidence="2">
    <location>
        <begin position="118"/>
        <end position="132"/>
    </location>
</feature>
<dbReference type="EMBL" id="LGRX02011695">
    <property type="protein sequence ID" value="KAK3268656.1"/>
    <property type="molecule type" value="Genomic_DNA"/>
</dbReference>
<feature type="compositionally biased region" description="Acidic residues" evidence="2">
    <location>
        <begin position="52"/>
        <end position="67"/>
    </location>
</feature>
<feature type="compositionally biased region" description="Basic and acidic residues" evidence="2">
    <location>
        <begin position="162"/>
        <end position="181"/>
    </location>
</feature>
<evidence type="ECO:0000256" key="2">
    <source>
        <dbReference type="SAM" id="MobiDB-lite"/>
    </source>
</evidence>
<feature type="domain" description="Micro-fibrillar-associated protein 1 C-terminal" evidence="3">
    <location>
        <begin position="203"/>
        <end position="429"/>
    </location>
</feature>
<dbReference type="PANTHER" id="PTHR15327">
    <property type="entry name" value="MICROFIBRIL-ASSOCIATED PROTEIN"/>
    <property type="match status" value="1"/>
</dbReference>
<evidence type="ECO:0000256" key="1">
    <source>
        <dbReference type="SAM" id="Coils"/>
    </source>
</evidence>
<name>A0AAE0G0I8_9CHLO</name>
<evidence type="ECO:0000313" key="4">
    <source>
        <dbReference type="EMBL" id="KAK3268656.1"/>
    </source>
</evidence>
<feature type="coiled-coil region" evidence="1">
    <location>
        <begin position="312"/>
        <end position="339"/>
    </location>
</feature>
<reference evidence="4 5" key="1">
    <citation type="journal article" date="2015" name="Genome Biol. Evol.">
        <title>Comparative Genomics of a Bacterivorous Green Alga Reveals Evolutionary Causalities and Consequences of Phago-Mixotrophic Mode of Nutrition.</title>
        <authorList>
            <person name="Burns J.A."/>
            <person name="Paasch A."/>
            <person name="Narechania A."/>
            <person name="Kim E."/>
        </authorList>
    </citation>
    <scope>NUCLEOTIDE SEQUENCE [LARGE SCALE GENOMIC DNA]</scope>
    <source>
        <strain evidence="4 5">PLY_AMNH</strain>
    </source>
</reference>
<keyword evidence="1" id="KW-0175">Coiled coil</keyword>
<feature type="region of interest" description="Disordered" evidence="2">
    <location>
        <begin position="1"/>
        <end position="218"/>
    </location>
</feature>
<dbReference type="Pfam" id="PF06991">
    <property type="entry name" value="MFAP1"/>
    <property type="match status" value="1"/>
</dbReference>
<dbReference type="InterPro" id="IPR009730">
    <property type="entry name" value="MFAP1_C"/>
</dbReference>
<protein>
    <recommendedName>
        <fullName evidence="3">Micro-fibrillar-associated protein 1 C-terminal domain-containing protein</fullName>
    </recommendedName>
</protein>
<proteinExistence type="predicted"/>
<feature type="compositionally biased region" description="Acidic residues" evidence="2">
    <location>
        <begin position="182"/>
        <end position="208"/>
    </location>
</feature>
<sequence length="472" mass="55696">MSRNLAAVRINERAAPEGSNPAWMDRRDPTSSALDNKVKVTRYWPGKAPDWVVEDEDEEEEDDEEQKEEPTAIPRAHSKASMIASKNDPRLRRLAESKKDRASAVEEHRQIRRAEVVAADEDESEEEEEGEISVEARRLAMLRRMEDESEDDSEEEEDEDALEQRRALARQRAKEREKEEELPQEDEEEEDEEDEDSSEYETDSEEEDNAKNRLKPIFVTKKNRDTIVEREKIEDELEQEKVRQQERLKERAVESRALVEAEIQREHVEHVDGGGHAGASDIDTDDEVNEAEEYDLWKQRELKRIKRDRDLKEAAFKEREEVERLRNMTEDERREWDRRNPKAVEEQPMDKKKWNFLQKYYHKGAFYQTTSDDKFGTTKKDEIYKQDFGEAVGEDRMDKSILPKVMQVRRGQFGRSGRSKWTHLVNEDTTNWDNPWTFNDPLRSKYNNKMAGMNQAMQKPSIKDVLRKGTTM</sequence>
<dbReference type="InterPro" id="IPR033194">
    <property type="entry name" value="MFAP1"/>
</dbReference>
<evidence type="ECO:0000259" key="3">
    <source>
        <dbReference type="Pfam" id="PF06991"/>
    </source>
</evidence>
<evidence type="ECO:0000313" key="5">
    <source>
        <dbReference type="Proteomes" id="UP001190700"/>
    </source>
</evidence>
<comment type="caution">
    <text evidence="4">The sequence shown here is derived from an EMBL/GenBank/DDBJ whole genome shotgun (WGS) entry which is preliminary data.</text>
</comment>
<feature type="compositionally biased region" description="Basic and acidic residues" evidence="2">
    <location>
        <begin position="87"/>
        <end position="115"/>
    </location>
</feature>
<gene>
    <name evidence="4" type="ORF">CYMTET_22852</name>
</gene>
<feature type="compositionally biased region" description="Acidic residues" evidence="2">
    <location>
        <begin position="147"/>
        <end position="161"/>
    </location>
</feature>
<feature type="compositionally biased region" description="Basic and acidic residues" evidence="2">
    <location>
        <begin position="134"/>
        <end position="146"/>
    </location>
</feature>